<keyword evidence="1" id="KW-0472">Membrane</keyword>
<dbReference type="InterPro" id="IPR007325">
    <property type="entry name" value="KFase/CYL"/>
</dbReference>
<name>A0A7D7LTH5_9ACTN</name>
<keyword evidence="1" id="KW-1133">Transmembrane helix</keyword>
<reference evidence="3" key="1">
    <citation type="submission" date="2020-07" db="EMBL/GenBank/DDBJ databases">
        <title>novel species isolated from the respiratory tract of Marmot.</title>
        <authorList>
            <person name="Zhang G."/>
        </authorList>
    </citation>
    <scope>NUCLEOTIDE SEQUENCE [LARGE SCALE GENOMIC DNA]</scope>
    <source>
        <strain evidence="3">686</strain>
    </source>
</reference>
<evidence type="ECO:0000313" key="3">
    <source>
        <dbReference type="Proteomes" id="UP000515663"/>
    </source>
</evidence>
<dbReference type="InterPro" id="IPR037175">
    <property type="entry name" value="KFase_sf"/>
</dbReference>
<dbReference type="Gene3D" id="3.50.30.50">
    <property type="entry name" value="Putative cyclase"/>
    <property type="match status" value="1"/>
</dbReference>
<dbReference type="Proteomes" id="UP000515663">
    <property type="component" value="Chromosome"/>
</dbReference>
<sequence>MCDDAIVLHAHEESRRMSRRTALRVAAGVATGVSASAVAGVGAAGVGWTAPFHAEPRGRGTTRIVDLTHPLSPSFPVWPGNPPMVSVPTSRVGDRDSGFATNWVSFAEHTGTHVDAPAHKIGRGITVDRIDPAHLVAPLVVISIGARAGQDPRTRLTDRDIDGWESRNGRIPQGALVALHTGWQPRTGGADAAGFSADAVNLLVTERGVVAIGTDTLSVDIRGEAAAHTAILGAGRYVVEAMAALDSVPPRGATVMVGAPRFAGGSGGPARVLAMV</sequence>
<evidence type="ECO:0000256" key="1">
    <source>
        <dbReference type="SAM" id="Phobius"/>
    </source>
</evidence>
<gene>
    <name evidence="2" type="ORF">H1R19_00645</name>
</gene>
<dbReference type="GO" id="GO:0004061">
    <property type="term" value="F:arylformamidase activity"/>
    <property type="evidence" value="ECO:0007669"/>
    <property type="project" value="InterPro"/>
</dbReference>
<keyword evidence="3" id="KW-1185">Reference proteome</keyword>
<dbReference type="GO" id="GO:0019441">
    <property type="term" value="P:L-tryptophan catabolic process to kynurenine"/>
    <property type="evidence" value="ECO:0007669"/>
    <property type="project" value="InterPro"/>
</dbReference>
<dbReference type="KEGG" id="gji:H1R19_00645"/>
<keyword evidence="1" id="KW-0812">Transmembrane</keyword>
<organism evidence="2 3">
    <name type="scientific">Gordonia jinghuaiqii</name>
    <dbReference type="NCBI Taxonomy" id="2758710"/>
    <lineage>
        <taxon>Bacteria</taxon>
        <taxon>Bacillati</taxon>
        <taxon>Actinomycetota</taxon>
        <taxon>Actinomycetes</taxon>
        <taxon>Mycobacteriales</taxon>
        <taxon>Gordoniaceae</taxon>
        <taxon>Gordonia</taxon>
    </lineage>
</organism>
<feature type="transmembrane region" description="Helical" evidence="1">
    <location>
        <begin position="25"/>
        <end position="48"/>
    </location>
</feature>
<dbReference type="PANTHER" id="PTHR31118">
    <property type="entry name" value="CYCLASE-LIKE PROTEIN 2"/>
    <property type="match status" value="1"/>
</dbReference>
<proteinExistence type="predicted"/>
<protein>
    <submittedName>
        <fullName evidence="2">Cyclase family protein</fullName>
    </submittedName>
</protein>
<dbReference type="Pfam" id="PF04199">
    <property type="entry name" value="Cyclase"/>
    <property type="match status" value="1"/>
</dbReference>
<accession>A0A7D7LTH5</accession>
<dbReference type="EMBL" id="CP059491">
    <property type="protein sequence ID" value="QMT01757.1"/>
    <property type="molecule type" value="Genomic_DNA"/>
</dbReference>
<evidence type="ECO:0000313" key="2">
    <source>
        <dbReference type="EMBL" id="QMT01757.1"/>
    </source>
</evidence>
<dbReference type="SUPFAM" id="SSF102198">
    <property type="entry name" value="Putative cyclase"/>
    <property type="match status" value="1"/>
</dbReference>
<dbReference type="RefSeq" id="WP_188330715.1">
    <property type="nucleotide sequence ID" value="NZ_CP059491.1"/>
</dbReference>
<dbReference type="AlphaFoldDB" id="A0A7D7LTH5"/>
<dbReference type="PANTHER" id="PTHR31118:SF12">
    <property type="entry name" value="CYCLASE-LIKE PROTEIN 2"/>
    <property type="match status" value="1"/>
</dbReference>